<evidence type="ECO:0000256" key="1">
    <source>
        <dbReference type="SAM" id="MobiDB-lite"/>
    </source>
</evidence>
<reference evidence="4" key="1">
    <citation type="journal article" date="2023" name="Commun. Biol.">
        <title>Genome analysis of Parmales, the sister group of diatoms, reveals the evolutionary specialization of diatoms from phago-mixotrophs to photoautotrophs.</title>
        <authorList>
            <person name="Ban H."/>
            <person name="Sato S."/>
            <person name="Yoshikawa S."/>
            <person name="Yamada K."/>
            <person name="Nakamura Y."/>
            <person name="Ichinomiya M."/>
            <person name="Sato N."/>
            <person name="Blanc-Mathieu R."/>
            <person name="Endo H."/>
            <person name="Kuwata A."/>
            <person name="Ogata H."/>
        </authorList>
    </citation>
    <scope>NUCLEOTIDE SEQUENCE [LARGE SCALE GENOMIC DNA]</scope>
</reference>
<dbReference type="Proteomes" id="UP001165065">
    <property type="component" value="Unassembled WGS sequence"/>
</dbReference>
<evidence type="ECO:0000313" key="3">
    <source>
        <dbReference type="EMBL" id="GMI37780.1"/>
    </source>
</evidence>
<dbReference type="Pfam" id="PF18289">
    <property type="entry name" value="HU-CCDC81_euk_2"/>
    <property type="match status" value="1"/>
</dbReference>
<evidence type="ECO:0000259" key="2">
    <source>
        <dbReference type="Pfam" id="PF18289"/>
    </source>
</evidence>
<evidence type="ECO:0000313" key="4">
    <source>
        <dbReference type="Proteomes" id="UP001165065"/>
    </source>
</evidence>
<name>A0A9W7G8Q8_9STRA</name>
<proteinExistence type="predicted"/>
<feature type="region of interest" description="Disordered" evidence="1">
    <location>
        <begin position="248"/>
        <end position="281"/>
    </location>
</feature>
<organism evidence="3 4">
    <name type="scientific">Triparma columacea</name>
    <dbReference type="NCBI Taxonomy" id="722753"/>
    <lineage>
        <taxon>Eukaryota</taxon>
        <taxon>Sar</taxon>
        <taxon>Stramenopiles</taxon>
        <taxon>Ochrophyta</taxon>
        <taxon>Bolidophyceae</taxon>
        <taxon>Parmales</taxon>
        <taxon>Triparmaceae</taxon>
        <taxon>Triparma</taxon>
    </lineage>
</organism>
<comment type="caution">
    <text evidence="3">The sequence shown here is derived from an EMBL/GenBank/DDBJ whole genome shotgun (WGS) entry which is preliminary data.</text>
</comment>
<feature type="compositionally biased region" description="Polar residues" evidence="1">
    <location>
        <begin position="257"/>
        <end position="269"/>
    </location>
</feature>
<sequence>MGYNLRALLNECKKSTGNTHCEMVWKALIHVMAETLRTGKGCSVRNLLSITSIRTSIRDPKPGLKDHVFFLAPSICKSYGLSFRKPGSALLSPCIEANISKMCVMTKLDKDSVVGAMKAIVSKLGEFMGSGDHVQVPFGKLGILLCQKRIASFKFATGGIPAPNMVQSILTDAIRNGGMMSETGSFVDQFMTRKASERAAADAAVAAAEEQQRRQAQQDEQTADAVAKAAAAEAAAADAAAASAASLSVPSPVLSSRGPTSRTPIVSSRSFRETNILGQSDDTPPWLKNSYAVKKEKLEETMSNHVFPKFLIPEKHKSQETTNPAVIRNMEIAYDRLEGTIAKASAFKEKQEVEFKEMQEKGFKDFMSRRSKEAELRKDIRESLDAQSKEDRRRRMEAIERDRKEISETFKGRHNAYPQAKPLDLQHEYSVKKNLRDSLLAQAGRQHQEAQAKRKANIDREQQVLLVLHQNLRKEREEKLAGKQGGDAAIALEWEKQISTMKRLRNLEY</sequence>
<feature type="domain" description="CCDC81 HU" evidence="2">
    <location>
        <begin position="98"/>
        <end position="156"/>
    </location>
</feature>
<accession>A0A9W7G8Q8</accession>
<feature type="region of interest" description="Disordered" evidence="1">
    <location>
        <begin position="201"/>
        <end position="224"/>
    </location>
</feature>
<dbReference type="OrthoDB" id="190735at2759"/>
<dbReference type="EMBL" id="BRYA01001016">
    <property type="protein sequence ID" value="GMI37780.1"/>
    <property type="molecule type" value="Genomic_DNA"/>
</dbReference>
<gene>
    <name evidence="3" type="ORF">TrCOL_g8578</name>
</gene>
<dbReference type="InterPro" id="IPR040673">
    <property type="entry name" value="CCDC81_HU_dom_2"/>
</dbReference>
<dbReference type="AlphaFoldDB" id="A0A9W7G8Q8"/>
<protein>
    <recommendedName>
        <fullName evidence="2">CCDC81 HU domain-containing protein</fullName>
    </recommendedName>
</protein>
<keyword evidence="4" id="KW-1185">Reference proteome</keyword>